<dbReference type="AlphaFoldDB" id="A0A239DTN5"/>
<dbReference type="InterPro" id="IPR003141">
    <property type="entry name" value="Pol/His_phosphatase_N"/>
</dbReference>
<sequence length="236" mass="26495">MMLAVDLHIHSGLSPCSDNDMTPNNVIRMAQLKGLDAIAITDHNSTRNLQSFLKVSEKYDMIVIPGVEITTKEEVHLLALFHNLTQAAKFQEILDVTLPKINNNTKLFGNQYIYDEEDNIVEDYSKLLISAISLTLKETIDEVIKIGGIPIPAHIDRHSFSILSNLGFISPELNLKVVEITSTCDYIRLAKKHPYLCDYKKIISSDAHGLGTIFERNFLIEGFSKEASEILSNLHT</sequence>
<accession>A0A239DTN5</accession>
<dbReference type="InterPro" id="IPR052018">
    <property type="entry name" value="PHP_domain"/>
</dbReference>
<dbReference type="PANTHER" id="PTHR42924">
    <property type="entry name" value="EXONUCLEASE"/>
    <property type="match status" value="1"/>
</dbReference>
<evidence type="ECO:0000313" key="2">
    <source>
        <dbReference type="EMBL" id="SNS35609.1"/>
    </source>
</evidence>
<keyword evidence="3" id="KW-1185">Reference proteome</keyword>
<dbReference type="SUPFAM" id="SSF89550">
    <property type="entry name" value="PHP domain-like"/>
    <property type="match status" value="1"/>
</dbReference>
<dbReference type="GO" id="GO:0035312">
    <property type="term" value="F:5'-3' DNA exonuclease activity"/>
    <property type="evidence" value="ECO:0007669"/>
    <property type="project" value="TreeGrafter"/>
</dbReference>
<evidence type="ECO:0000259" key="1">
    <source>
        <dbReference type="SMART" id="SM00481"/>
    </source>
</evidence>
<dbReference type="SMART" id="SM00481">
    <property type="entry name" value="POLIIIAc"/>
    <property type="match status" value="1"/>
</dbReference>
<evidence type="ECO:0000313" key="3">
    <source>
        <dbReference type="Proteomes" id="UP000198304"/>
    </source>
</evidence>
<dbReference type="EMBL" id="FZOJ01000008">
    <property type="protein sequence ID" value="SNS35609.1"/>
    <property type="molecule type" value="Genomic_DNA"/>
</dbReference>
<gene>
    <name evidence="2" type="ORF">SAMN05446037_1008128</name>
</gene>
<dbReference type="GO" id="GO:0004534">
    <property type="term" value="F:5'-3' RNA exonuclease activity"/>
    <property type="evidence" value="ECO:0007669"/>
    <property type="project" value="TreeGrafter"/>
</dbReference>
<dbReference type="Gene3D" id="3.20.20.140">
    <property type="entry name" value="Metal-dependent hydrolases"/>
    <property type="match status" value="1"/>
</dbReference>
<dbReference type="Pfam" id="PF02811">
    <property type="entry name" value="PHP"/>
    <property type="match status" value="1"/>
</dbReference>
<dbReference type="InterPro" id="IPR016195">
    <property type="entry name" value="Pol/histidinol_Pase-like"/>
</dbReference>
<dbReference type="Proteomes" id="UP000198304">
    <property type="component" value="Unassembled WGS sequence"/>
</dbReference>
<dbReference type="PANTHER" id="PTHR42924:SF3">
    <property type="entry name" value="POLYMERASE_HISTIDINOL PHOSPHATASE N-TERMINAL DOMAIN-CONTAINING PROTEIN"/>
    <property type="match status" value="1"/>
</dbReference>
<dbReference type="InterPro" id="IPR004013">
    <property type="entry name" value="PHP_dom"/>
</dbReference>
<feature type="domain" description="Polymerase/histidinol phosphatase N-terminal" evidence="1">
    <location>
        <begin position="5"/>
        <end position="73"/>
    </location>
</feature>
<name>A0A239DTN5_9FIRM</name>
<proteinExistence type="predicted"/>
<protein>
    <recommendedName>
        <fullName evidence="1">Polymerase/histidinol phosphatase N-terminal domain-containing protein</fullName>
    </recommendedName>
</protein>
<dbReference type="CDD" id="cd07432">
    <property type="entry name" value="PHP_HisPPase"/>
    <property type="match status" value="1"/>
</dbReference>
<reference evidence="2 3" key="1">
    <citation type="submission" date="2017-06" db="EMBL/GenBank/DDBJ databases">
        <authorList>
            <person name="Kim H.J."/>
            <person name="Triplett B.A."/>
        </authorList>
    </citation>
    <scope>NUCLEOTIDE SEQUENCE [LARGE SCALE GENOMIC DNA]</scope>
    <source>
        <strain evidence="2 3">SCA</strain>
    </source>
</reference>
<dbReference type="OrthoDB" id="9791620at2"/>
<dbReference type="RefSeq" id="WP_089282802.1">
    <property type="nucleotide sequence ID" value="NZ_FZOJ01000008.1"/>
</dbReference>
<organism evidence="2 3">
    <name type="scientific">Anaerovirgula multivorans</name>
    <dbReference type="NCBI Taxonomy" id="312168"/>
    <lineage>
        <taxon>Bacteria</taxon>
        <taxon>Bacillati</taxon>
        <taxon>Bacillota</taxon>
        <taxon>Clostridia</taxon>
        <taxon>Peptostreptococcales</taxon>
        <taxon>Natronincolaceae</taxon>
        <taxon>Anaerovirgula</taxon>
    </lineage>
</organism>